<protein>
    <recommendedName>
        <fullName evidence="3">PX domain-containing protein</fullName>
    </recommendedName>
</protein>
<dbReference type="GO" id="GO:0005768">
    <property type="term" value="C:endosome"/>
    <property type="evidence" value="ECO:0007669"/>
    <property type="project" value="UniProtKB-ARBA"/>
</dbReference>
<keyword evidence="5" id="KW-1185">Reference proteome</keyword>
<feature type="region of interest" description="Disordered" evidence="2">
    <location>
        <begin position="26"/>
        <end position="74"/>
    </location>
</feature>
<dbReference type="OrthoDB" id="271164at2759"/>
<feature type="compositionally biased region" description="Basic and acidic residues" evidence="2">
    <location>
        <begin position="49"/>
        <end position="58"/>
    </location>
</feature>
<evidence type="ECO:0000259" key="3">
    <source>
        <dbReference type="PROSITE" id="PS50195"/>
    </source>
</evidence>
<dbReference type="GO" id="GO:0035091">
    <property type="term" value="F:phosphatidylinositol binding"/>
    <property type="evidence" value="ECO:0007669"/>
    <property type="project" value="InterPro"/>
</dbReference>
<dbReference type="EMBL" id="RWGY01000029">
    <property type="protein sequence ID" value="TVU19782.1"/>
    <property type="molecule type" value="Genomic_DNA"/>
</dbReference>
<accession>A0A5J9U7V4</accession>
<dbReference type="Gene3D" id="1.20.1270.60">
    <property type="entry name" value="Arfaptin homology (AH) domain/BAR domain"/>
    <property type="match status" value="1"/>
</dbReference>
<dbReference type="InterPro" id="IPR027267">
    <property type="entry name" value="AH/BAR_dom_sf"/>
</dbReference>
<comment type="caution">
    <text evidence="4">The sequence shown here is derived from an EMBL/GenBank/DDBJ whole genome shotgun (WGS) entry which is preliminary data.</text>
</comment>
<dbReference type="PROSITE" id="PS50195">
    <property type="entry name" value="PX"/>
    <property type="match status" value="1"/>
</dbReference>
<dbReference type="SUPFAM" id="SSF103657">
    <property type="entry name" value="BAR/IMD domain-like"/>
    <property type="match status" value="1"/>
</dbReference>
<evidence type="ECO:0000313" key="5">
    <source>
        <dbReference type="Proteomes" id="UP000324897"/>
    </source>
</evidence>
<feature type="non-terminal residue" evidence="4">
    <location>
        <position position="1"/>
    </location>
</feature>
<dbReference type="AlphaFoldDB" id="A0A5J9U7V4"/>
<dbReference type="Pfam" id="PF09325">
    <property type="entry name" value="Vps5"/>
    <property type="match status" value="1"/>
</dbReference>
<feature type="coiled-coil region" evidence="1">
    <location>
        <begin position="404"/>
        <end position="442"/>
    </location>
</feature>
<sequence>MMAAEPSPSAATASAAADNLETLALDSSSSSSAAIAASASTDPLPYRCCEPRSLHDFSPDPAPSTARSPAARDDVPREYAKITKHAEPTAGAAGVIPGSGSSFSYLITITLAGSGGEVRVRRRFRDVVALADGLAAAHRGLFIPARPDKSVLEGQVIQRHDFVSQRCVALQRYLCRLAAHPVVGSSSDLRMFLTQPGAIPAFEGEPPRYWTATANSAAPPPVPAKSGRHLFGMFKDLKQTVVNGLVATKPPPVEQETDTEFLAYKAKLEDLKQQLTTTSQQAEALVKAQDDLKETTGHLGMTLFRLAKFERERATSSSQRNRAEDIHNRSQNILNSKIVKHLGCIHEYLETMISVNHAFADRSNALHHVQSLSADLYSLHSRAGRLESVSPKDMGHEWSNYQKAEGLKETIKSTEAAKMDAVKEYENIKENNMIEINRFNKERRRDFVEMLKGFVVDQVSYSDRFADMWAKVADETKIYANKGN</sequence>
<evidence type="ECO:0000313" key="4">
    <source>
        <dbReference type="EMBL" id="TVU19782.1"/>
    </source>
</evidence>
<dbReference type="GO" id="GO:0016020">
    <property type="term" value="C:membrane"/>
    <property type="evidence" value="ECO:0007669"/>
    <property type="project" value="UniProtKB-ARBA"/>
</dbReference>
<dbReference type="InterPro" id="IPR044279">
    <property type="entry name" value="SNX2A/B"/>
</dbReference>
<keyword evidence="1" id="KW-0175">Coiled coil</keyword>
<gene>
    <name evidence="4" type="ORF">EJB05_35953</name>
</gene>
<dbReference type="Pfam" id="PF00787">
    <property type="entry name" value="PX"/>
    <property type="match status" value="1"/>
</dbReference>
<dbReference type="PANTHER" id="PTHR46757">
    <property type="entry name" value="SORTING NEXIN-RELATED"/>
    <property type="match status" value="1"/>
</dbReference>
<dbReference type="Gene3D" id="3.30.1520.10">
    <property type="entry name" value="Phox-like domain"/>
    <property type="match status" value="1"/>
</dbReference>
<dbReference type="InterPro" id="IPR015404">
    <property type="entry name" value="Vps5_C"/>
</dbReference>
<feature type="domain" description="PX" evidence="3">
    <location>
        <begin position="83"/>
        <end position="199"/>
    </location>
</feature>
<name>A0A5J9U7V4_9POAL</name>
<reference evidence="4 5" key="1">
    <citation type="journal article" date="2019" name="Sci. Rep.">
        <title>A high-quality genome of Eragrostis curvula grass provides insights into Poaceae evolution and supports new strategies to enhance forage quality.</title>
        <authorList>
            <person name="Carballo J."/>
            <person name="Santos B.A.C.M."/>
            <person name="Zappacosta D."/>
            <person name="Garbus I."/>
            <person name="Selva J.P."/>
            <person name="Gallo C.A."/>
            <person name="Diaz A."/>
            <person name="Albertini E."/>
            <person name="Caccamo M."/>
            <person name="Echenique V."/>
        </authorList>
    </citation>
    <scope>NUCLEOTIDE SEQUENCE [LARGE SCALE GENOMIC DNA]</scope>
    <source>
        <strain evidence="5">cv. Victoria</strain>
        <tissue evidence="4">Leaf</tissue>
    </source>
</reference>
<dbReference type="SUPFAM" id="SSF64268">
    <property type="entry name" value="PX domain"/>
    <property type="match status" value="1"/>
</dbReference>
<dbReference type="PANTHER" id="PTHR46757:SF1">
    <property type="entry name" value="OS05G0474500 PROTEIN"/>
    <property type="match status" value="1"/>
</dbReference>
<organism evidence="4 5">
    <name type="scientific">Eragrostis curvula</name>
    <name type="common">weeping love grass</name>
    <dbReference type="NCBI Taxonomy" id="38414"/>
    <lineage>
        <taxon>Eukaryota</taxon>
        <taxon>Viridiplantae</taxon>
        <taxon>Streptophyta</taxon>
        <taxon>Embryophyta</taxon>
        <taxon>Tracheophyta</taxon>
        <taxon>Spermatophyta</taxon>
        <taxon>Magnoliopsida</taxon>
        <taxon>Liliopsida</taxon>
        <taxon>Poales</taxon>
        <taxon>Poaceae</taxon>
        <taxon>PACMAD clade</taxon>
        <taxon>Chloridoideae</taxon>
        <taxon>Eragrostideae</taxon>
        <taxon>Eragrostidinae</taxon>
        <taxon>Eragrostis</taxon>
    </lineage>
</organism>
<feature type="compositionally biased region" description="Low complexity" evidence="2">
    <location>
        <begin position="27"/>
        <end position="40"/>
    </location>
</feature>
<dbReference type="SMART" id="SM00312">
    <property type="entry name" value="PX"/>
    <property type="match status" value="1"/>
</dbReference>
<dbReference type="InterPro" id="IPR001683">
    <property type="entry name" value="PX_dom"/>
</dbReference>
<dbReference type="CDD" id="cd07596">
    <property type="entry name" value="BAR_SNX"/>
    <property type="match status" value="1"/>
</dbReference>
<evidence type="ECO:0000256" key="2">
    <source>
        <dbReference type="SAM" id="MobiDB-lite"/>
    </source>
</evidence>
<dbReference type="Gramene" id="TVU19782">
    <property type="protein sequence ID" value="TVU19782"/>
    <property type="gene ID" value="EJB05_35953"/>
</dbReference>
<dbReference type="InterPro" id="IPR036871">
    <property type="entry name" value="PX_dom_sf"/>
</dbReference>
<dbReference type="Proteomes" id="UP000324897">
    <property type="component" value="Chromosome 7"/>
</dbReference>
<proteinExistence type="predicted"/>
<evidence type="ECO:0000256" key="1">
    <source>
        <dbReference type="SAM" id="Coils"/>
    </source>
</evidence>